<keyword evidence="8" id="KW-1185">Reference proteome</keyword>
<dbReference type="Pfam" id="PF00067">
    <property type="entry name" value="p450"/>
    <property type="match status" value="1"/>
</dbReference>
<organism evidence="7 8">
    <name type="scientific">Trichoderma ghanense</name>
    <dbReference type="NCBI Taxonomy" id="65468"/>
    <lineage>
        <taxon>Eukaryota</taxon>
        <taxon>Fungi</taxon>
        <taxon>Dikarya</taxon>
        <taxon>Ascomycota</taxon>
        <taxon>Pezizomycotina</taxon>
        <taxon>Sordariomycetes</taxon>
        <taxon>Hypocreomycetidae</taxon>
        <taxon>Hypocreales</taxon>
        <taxon>Hypocreaceae</taxon>
        <taxon>Trichoderma</taxon>
    </lineage>
</organism>
<dbReference type="PRINTS" id="PR00385">
    <property type="entry name" value="P450"/>
</dbReference>
<evidence type="ECO:0000256" key="6">
    <source>
        <dbReference type="RuleBase" id="RU000461"/>
    </source>
</evidence>
<keyword evidence="6 7" id="KW-0503">Monooxygenase</keyword>
<evidence type="ECO:0000256" key="4">
    <source>
        <dbReference type="ARBA" id="ARBA00022723"/>
    </source>
</evidence>
<protein>
    <submittedName>
        <fullName evidence="7">Cytochrome P450 monooxygenase roqR</fullName>
    </submittedName>
</protein>
<dbReference type="Proteomes" id="UP001642720">
    <property type="component" value="Unassembled WGS sequence"/>
</dbReference>
<proteinExistence type="inferred from homology"/>
<name>A0ABY2GZU4_9HYPO</name>
<dbReference type="PANTHER" id="PTHR24305:SF166">
    <property type="entry name" value="CYTOCHROME P450 12A4, MITOCHONDRIAL-RELATED"/>
    <property type="match status" value="1"/>
</dbReference>
<dbReference type="InterPro" id="IPR050121">
    <property type="entry name" value="Cytochrome_P450_monoxygenase"/>
</dbReference>
<dbReference type="SUPFAM" id="SSF48264">
    <property type="entry name" value="Cytochrome P450"/>
    <property type="match status" value="1"/>
</dbReference>
<dbReference type="PRINTS" id="PR00463">
    <property type="entry name" value="EP450I"/>
</dbReference>
<comment type="cofactor">
    <cofactor evidence="1">
        <name>heme</name>
        <dbReference type="ChEBI" id="CHEBI:30413"/>
    </cofactor>
</comment>
<dbReference type="InterPro" id="IPR036396">
    <property type="entry name" value="Cyt_P450_sf"/>
</dbReference>
<keyword evidence="5 6" id="KW-0408">Iron</keyword>
<dbReference type="InterPro" id="IPR001128">
    <property type="entry name" value="Cyt_P450"/>
</dbReference>
<dbReference type="CDD" id="cd20615">
    <property type="entry name" value="CYP_GliC-like"/>
    <property type="match status" value="1"/>
</dbReference>
<dbReference type="InterPro" id="IPR002401">
    <property type="entry name" value="Cyt_P450_E_grp-I"/>
</dbReference>
<sequence length="500" mass="56621">MLWSVVTRLDHTQTLVVTGLIALLLLLTVRNLFRNAHLKVSTLFGRIGPFPGPSFRFPNGQGTEKFFNGRDAAKRWKARYGSIYSIWSGHKREVVITKPEHVQAFYRDSHTHLKASDNNAGWLFGELLGSCVGVVSQGRWVRVRTPFEHHFIRPAAAQKCSLFISEARAFLRSLKNEVESVINVTDDLKYCPFFMVASIFFGPLTTAQRNELHSIGPLREELFRHAFSGGVNRYAFAKYLPGSALPKLRKFQGLWEGFVKKACHEARSSRESAIVSLWEAVEHGDISKEELLQTLDESLFANLDVTAHALSWSVIRVAHHTAIQNEIRQEVRDNYRSEQDYEDYLRRDNTLLAACILEASRLHPILPFSNPEAAPAEKLIGGCKIPRHTDVIVDAYAINVDNPYWEKATEFNPRRHLDQKDQARRYNMWRFGFGPRQCLGKNVADIILRVIVAEMVRCYQMDIVGEGGIDGIELQADSWIGLPYCVAKLIPSSVAPTGSD</sequence>
<dbReference type="GO" id="GO:0004497">
    <property type="term" value="F:monooxygenase activity"/>
    <property type="evidence" value="ECO:0007669"/>
    <property type="project" value="UniProtKB-KW"/>
</dbReference>
<dbReference type="InterPro" id="IPR017972">
    <property type="entry name" value="Cyt_P450_CS"/>
</dbReference>
<dbReference type="RefSeq" id="XP_073557706.1">
    <property type="nucleotide sequence ID" value="XM_073703492.1"/>
</dbReference>
<accession>A0ABY2GZU4</accession>
<dbReference type="Gene3D" id="1.10.630.10">
    <property type="entry name" value="Cytochrome P450"/>
    <property type="match status" value="1"/>
</dbReference>
<dbReference type="PROSITE" id="PS00086">
    <property type="entry name" value="CYTOCHROME_P450"/>
    <property type="match status" value="1"/>
</dbReference>
<evidence type="ECO:0000256" key="1">
    <source>
        <dbReference type="ARBA" id="ARBA00001971"/>
    </source>
</evidence>
<evidence type="ECO:0000313" key="8">
    <source>
        <dbReference type="Proteomes" id="UP001642720"/>
    </source>
</evidence>
<evidence type="ECO:0000256" key="2">
    <source>
        <dbReference type="ARBA" id="ARBA00010617"/>
    </source>
</evidence>
<dbReference type="GeneID" id="300577942"/>
<comment type="similarity">
    <text evidence="2 6">Belongs to the cytochrome P450 family.</text>
</comment>
<reference evidence="7 8" key="1">
    <citation type="submission" date="2018-01" db="EMBL/GenBank/DDBJ databases">
        <title>Genome characterization of the sugarcane-associated fungus Trichoderma ghanense CCMA-1212 and their application in lignocelulose bioconversion.</title>
        <authorList>
            <person name="Steindorff A.S."/>
            <person name="Mendes T.D."/>
            <person name="Vilela E.S.D."/>
            <person name="Rodrigues D.S."/>
            <person name="Formighieri E.F."/>
            <person name="Melo I.S."/>
            <person name="Favaro L.C.L."/>
        </authorList>
    </citation>
    <scope>NUCLEOTIDE SEQUENCE [LARGE SCALE GENOMIC DNA]</scope>
    <source>
        <strain evidence="7 8">CCMA-1212</strain>
    </source>
</reference>
<keyword evidence="4 6" id="KW-0479">Metal-binding</keyword>
<keyword evidence="6" id="KW-0560">Oxidoreductase</keyword>
<evidence type="ECO:0000313" key="7">
    <source>
        <dbReference type="EMBL" id="TFB01505.1"/>
    </source>
</evidence>
<dbReference type="PANTHER" id="PTHR24305">
    <property type="entry name" value="CYTOCHROME P450"/>
    <property type="match status" value="1"/>
</dbReference>
<dbReference type="EMBL" id="PPTA01000008">
    <property type="protein sequence ID" value="TFB01505.1"/>
    <property type="molecule type" value="Genomic_DNA"/>
</dbReference>
<evidence type="ECO:0000256" key="5">
    <source>
        <dbReference type="ARBA" id="ARBA00023004"/>
    </source>
</evidence>
<gene>
    <name evidence="7" type="ORF">CCMA1212_006261</name>
</gene>
<comment type="caution">
    <text evidence="7">The sequence shown here is derived from an EMBL/GenBank/DDBJ whole genome shotgun (WGS) entry which is preliminary data.</text>
</comment>
<keyword evidence="3 6" id="KW-0349">Heme</keyword>
<evidence type="ECO:0000256" key="3">
    <source>
        <dbReference type="ARBA" id="ARBA00022617"/>
    </source>
</evidence>